<accession>A0A5K0VDB2</accession>
<dbReference type="Gramene" id="NC1G0107910.1">
    <property type="protein sequence ID" value="NC1G0107910.1:cds"/>
    <property type="gene ID" value="NC1G0107910"/>
</dbReference>
<dbReference type="InterPro" id="IPR001841">
    <property type="entry name" value="Znf_RING"/>
</dbReference>
<protein>
    <recommendedName>
        <fullName evidence="6">RING-type domain-containing protein</fullName>
    </recommendedName>
</protein>
<evidence type="ECO:0000256" key="5">
    <source>
        <dbReference type="SAM" id="MobiDB-lite"/>
    </source>
</evidence>
<evidence type="ECO:0000256" key="4">
    <source>
        <dbReference type="PROSITE-ProRule" id="PRU00175"/>
    </source>
</evidence>
<dbReference type="GO" id="GO:0061630">
    <property type="term" value="F:ubiquitin protein ligase activity"/>
    <property type="evidence" value="ECO:0007669"/>
    <property type="project" value="TreeGrafter"/>
</dbReference>
<reference evidence="7" key="1">
    <citation type="submission" date="2019-09" db="EMBL/GenBank/DDBJ databases">
        <authorList>
            <person name="Zhang L."/>
        </authorList>
    </citation>
    <scope>NUCLEOTIDE SEQUENCE</scope>
</reference>
<dbReference type="SMART" id="SM00184">
    <property type="entry name" value="RING"/>
    <property type="match status" value="1"/>
</dbReference>
<dbReference type="EMBL" id="LR721774">
    <property type="protein sequence ID" value="VVV39015.1"/>
    <property type="molecule type" value="Genomic_DNA"/>
</dbReference>
<dbReference type="SUPFAM" id="SSF57850">
    <property type="entry name" value="RING/U-box"/>
    <property type="match status" value="1"/>
</dbReference>
<feature type="domain" description="RING-type" evidence="6">
    <location>
        <begin position="2"/>
        <end position="43"/>
    </location>
</feature>
<evidence type="ECO:0000313" key="7">
    <source>
        <dbReference type="EMBL" id="VVV39015.1"/>
    </source>
</evidence>
<dbReference type="PANTHER" id="PTHR15710">
    <property type="entry name" value="E3 UBIQUITIN-PROTEIN LIGASE PRAJA"/>
    <property type="match status" value="1"/>
</dbReference>
<evidence type="ECO:0000259" key="6">
    <source>
        <dbReference type="PROSITE" id="PS50089"/>
    </source>
</evidence>
<keyword evidence="2 4" id="KW-0863">Zinc-finger</keyword>
<name>A0A5K0VDB2_9MAGN</name>
<keyword evidence="1" id="KW-0479">Metal-binding</keyword>
<dbReference type="AlphaFoldDB" id="A0A5K0VDB2"/>
<dbReference type="CDD" id="cd16454">
    <property type="entry name" value="RING-H2_PA-TM-RING"/>
    <property type="match status" value="1"/>
</dbReference>
<feature type="region of interest" description="Disordered" evidence="5">
    <location>
        <begin position="53"/>
        <end position="85"/>
    </location>
</feature>
<dbReference type="PANTHER" id="PTHR15710:SF132">
    <property type="entry name" value="E3 UBIQUITIN-PROTEIN LIGASE MPSR1"/>
    <property type="match status" value="1"/>
</dbReference>
<dbReference type="Gene3D" id="3.30.40.10">
    <property type="entry name" value="Zinc/RING finger domain, C3HC4 (zinc finger)"/>
    <property type="match status" value="1"/>
</dbReference>
<dbReference type="Pfam" id="PF13639">
    <property type="entry name" value="zf-RING_2"/>
    <property type="match status" value="1"/>
</dbReference>
<sequence>MCPICLEGFGTDREARETPCRHRYHKDCIDKWFENHSTCPVCRFQMPLVEENNSAAAGAAQREEEGDEGLRRSRSRSVRAADDFF</sequence>
<evidence type="ECO:0000256" key="3">
    <source>
        <dbReference type="ARBA" id="ARBA00022833"/>
    </source>
</evidence>
<dbReference type="GO" id="GO:0005737">
    <property type="term" value="C:cytoplasm"/>
    <property type="evidence" value="ECO:0007669"/>
    <property type="project" value="TreeGrafter"/>
</dbReference>
<organism evidence="7">
    <name type="scientific">Nymphaea colorata</name>
    <name type="common">pocket water lily</name>
    <dbReference type="NCBI Taxonomy" id="210225"/>
    <lineage>
        <taxon>Eukaryota</taxon>
        <taxon>Viridiplantae</taxon>
        <taxon>Streptophyta</taxon>
        <taxon>Embryophyta</taxon>
        <taxon>Tracheophyta</taxon>
        <taxon>Spermatophyta</taxon>
        <taxon>Magnoliopsida</taxon>
        <taxon>Nymphaeales</taxon>
        <taxon>Nymphaeaceae</taxon>
        <taxon>Nymphaea</taxon>
    </lineage>
</organism>
<proteinExistence type="predicted"/>
<evidence type="ECO:0000256" key="2">
    <source>
        <dbReference type="ARBA" id="ARBA00022771"/>
    </source>
</evidence>
<keyword evidence="3" id="KW-0862">Zinc</keyword>
<evidence type="ECO:0000256" key="1">
    <source>
        <dbReference type="ARBA" id="ARBA00022723"/>
    </source>
</evidence>
<dbReference type="GO" id="GO:0016567">
    <property type="term" value="P:protein ubiquitination"/>
    <property type="evidence" value="ECO:0007669"/>
    <property type="project" value="TreeGrafter"/>
</dbReference>
<dbReference type="PROSITE" id="PS50089">
    <property type="entry name" value="ZF_RING_2"/>
    <property type="match status" value="1"/>
</dbReference>
<dbReference type="InterPro" id="IPR013083">
    <property type="entry name" value="Znf_RING/FYVE/PHD"/>
</dbReference>
<gene>
    <name evidence="7" type="ORF">NYM_LOCUS1252</name>
</gene>
<dbReference type="GO" id="GO:0008270">
    <property type="term" value="F:zinc ion binding"/>
    <property type="evidence" value="ECO:0007669"/>
    <property type="project" value="UniProtKB-KW"/>
</dbReference>